<dbReference type="EMBL" id="JAGGKP010000006">
    <property type="protein sequence ID" value="MBP1937543.1"/>
    <property type="molecule type" value="Genomic_DNA"/>
</dbReference>
<dbReference type="EC" id="1.1.1.31" evidence="6"/>
<dbReference type="Gene3D" id="3.40.50.720">
    <property type="entry name" value="NAD(P)-binding Rossmann-like Domain"/>
    <property type="match status" value="1"/>
</dbReference>
<evidence type="ECO:0000256" key="1">
    <source>
        <dbReference type="ARBA" id="ARBA00009080"/>
    </source>
</evidence>
<protein>
    <submittedName>
        <fullName evidence="6">3-hydroxyisobutyrate dehydrogenase</fullName>
        <ecNumber evidence="6">1.1.1.31</ecNumber>
    </submittedName>
</protein>
<reference evidence="6 7" key="1">
    <citation type="submission" date="2021-03" db="EMBL/GenBank/DDBJ databases">
        <title>Genomic Encyclopedia of Type Strains, Phase IV (KMG-IV): sequencing the most valuable type-strain genomes for metagenomic binning, comparative biology and taxonomic classification.</title>
        <authorList>
            <person name="Goeker M."/>
        </authorList>
    </citation>
    <scope>NUCLEOTIDE SEQUENCE [LARGE SCALE GENOMIC DNA]</scope>
    <source>
        <strain evidence="6 7">DSM 23491</strain>
    </source>
</reference>
<dbReference type="InterPro" id="IPR013328">
    <property type="entry name" value="6PGD_dom2"/>
</dbReference>
<dbReference type="InterPro" id="IPR036291">
    <property type="entry name" value="NAD(P)-bd_dom_sf"/>
</dbReference>
<dbReference type="InterPro" id="IPR029154">
    <property type="entry name" value="HIBADH-like_NADP-bd"/>
</dbReference>
<organism evidence="6 7">
    <name type="scientific">Paenibacillus sediminis</name>
    <dbReference type="NCBI Taxonomy" id="664909"/>
    <lineage>
        <taxon>Bacteria</taxon>
        <taxon>Bacillati</taxon>
        <taxon>Bacillota</taxon>
        <taxon>Bacilli</taxon>
        <taxon>Bacillales</taxon>
        <taxon>Paenibacillaceae</taxon>
        <taxon>Paenibacillus</taxon>
    </lineage>
</organism>
<dbReference type="PANTHER" id="PTHR43580">
    <property type="entry name" value="OXIDOREDUCTASE GLYR1-RELATED"/>
    <property type="match status" value="1"/>
</dbReference>
<dbReference type="SUPFAM" id="SSF51735">
    <property type="entry name" value="NAD(P)-binding Rossmann-fold domains"/>
    <property type="match status" value="1"/>
</dbReference>
<dbReference type="PANTHER" id="PTHR43580:SF2">
    <property type="entry name" value="CYTOKINE-LIKE NUCLEAR FACTOR N-PAC"/>
    <property type="match status" value="1"/>
</dbReference>
<sequence length="291" mass="30864">MLKIGWIGLGAMGKPMAANLLRAGYQVYVYNRTKDKAEELLQAGACLASSPKEVSEHSDIIITMVSDSAAVESVLTRSDGILSAQLQGKIIVDMSTTGPNDSKKFSQLVNDHGGLFLDAPVSGSVKPAQDGTLIVLVGGDAEVYEKCRPIFDVLGKTSIHFGDNGSGSSAKLVINSLLGITMHGISESLMLASQLGLNTEQVLFMMSESALNSPLLQAKKQMLLQEEFPAAFALKLMTKDLKLTVDAATQANTPLPTVATVLNTFLAAKANNKGDLDMASVYLQLKEMAGK</sequence>
<dbReference type="Pfam" id="PF03446">
    <property type="entry name" value="NAD_binding_2"/>
    <property type="match status" value="1"/>
</dbReference>
<keyword evidence="7" id="KW-1185">Reference proteome</keyword>
<feature type="domain" description="6-phosphogluconate dehydrogenase NADP-binding" evidence="4">
    <location>
        <begin position="3"/>
        <end position="161"/>
    </location>
</feature>
<dbReference type="Pfam" id="PF14833">
    <property type="entry name" value="NAD_binding_11"/>
    <property type="match status" value="1"/>
</dbReference>
<dbReference type="GO" id="GO:0008442">
    <property type="term" value="F:3-hydroxyisobutyrate dehydrogenase activity"/>
    <property type="evidence" value="ECO:0007669"/>
    <property type="project" value="UniProtKB-EC"/>
</dbReference>
<feature type="domain" description="3-hydroxyisobutyrate dehydrogenase-like NAD-binding" evidence="5">
    <location>
        <begin position="165"/>
        <end position="282"/>
    </location>
</feature>
<dbReference type="Gene3D" id="1.10.1040.10">
    <property type="entry name" value="N-(1-d-carboxylethyl)-l-norvaline Dehydrogenase, domain 2"/>
    <property type="match status" value="1"/>
</dbReference>
<evidence type="ECO:0000256" key="3">
    <source>
        <dbReference type="ARBA" id="ARBA00023027"/>
    </source>
</evidence>
<dbReference type="Proteomes" id="UP001519273">
    <property type="component" value="Unassembled WGS sequence"/>
</dbReference>
<dbReference type="SUPFAM" id="SSF48179">
    <property type="entry name" value="6-phosphogluconate dehydrogenase C-terminal domain-like"/>
    <property type="match status" value="1"/>
</dbReference>
<evidence type="ECO:0000259" key="4">
    <source>
        <dbReference type="Pfam" id="PF03446"/>
    </source>
</evidence>
<dbReference type="RefSeq" id="WP_209850368.1">
    <property type="nucleotide sequence ID" value="NZ_CBCRVE010000007.1"/>
</dbReference>
<comment type="similarity">
    <text evidence="1">Belongs to the HIBADH-related family.</text>
</comment>
<evidence type="ECO:0000259" key="5">
    <source>
        <dbReference type="Pfam" id="PF14833"/>
    </source>
</evidence>
<evidence type="ECO:0000313" key="6">
    <source>
        <dbReference type="EMBL" id="MBP1937543.1"/>
    </source>
</evidence>
<gene>
    <name evidence="6" type="ORF">J2Z20_002456</name>
</gene>
<dbReference type="InterPro" id="IPR006115">
    <property type="entry name" value="6PGDH_NADP-bd"/>
</dbReference>
<evidence type="ECO:0000313" key="7">
    <source>
        <dbReference type="Proteomes" id="UP001519273"/>
    </source>
</evidence>
<accession>A0ABS4H4T0</accession>
<comment type="caution">
    <text evidence="6">The sequence shown here is derived from an EMBL/GenBank/DDBJ whole genome shotgun (WGS) entry which is preliminary data.</text>
</comment>
<keyword evidence="3" id="KW-0520">NAD</keyword>
<proteinExistence type="inferred from homology"/>
<name>A0ABS4H4T0_9BACL</name>
<evidence type="ECO:0000256" key="2">
    <source>
        <dbReference type="ARBA" id="ARBA00023002"/>
    </source>
</evidence>
<dbReference type="InterPro" id="IPR008927">
    <property type="entry name" value="6-PGluconate_DH-like_C_sf"/>
</dbReference>
<dbReference type="InterPro" id="IPR015815">
    <property type="entry name" value="HIBADH-related"/>
</dbReference>
<dbReference type="PIRSF" id="PIRSF000103">
    <property type="entry name" value="HIBADH"/>
    <property type="match status" value="1"/>
</dbReference>
<dbReference type="InterPro" id="IPR051265">
    <property type="entry name" value="HIBADH-related_NP60_sf"/>
</dbReference>
<keyword evidence="2 6" id="KW-0560">Oxidoreductase</keyword>